<reference evidence="1" key="1">
    <citation type="journal article" date="2020" name="Nature">
        <title>Giant virus diversity and host interactions through global metagenomics.</title>
        <authorList>
            <person name="Schulz F."/>
            <person name="Roux S."/>
            <person name="Paez-Espino D."/>
            <person name="Jungbluth S."/>
            <person name="Walsh D.A."/>
            <person name="Denef V.J."/>
            <person name="McMahon K.D."/>
            <person name="Konstantinidis K.T."/>
            <person name="Eloe-Fadrosh E.A."/>
            <person name="Kyrpides N.C."/>
            <person name="Woyke T."/>
        </authorList>
    </citation>
    <scope>NUCLEOTIDE SEQUENCE</scope>
    <source>
        <strain evidence="1">GVMAG-S-1035231-58</strain>
    </source>
</reference>
<proteinExistence type="predicted"/>
<dbReference type="Gene3D" id="3.40.50.2000">
    <property type="entry name" value="Glycogen Phosphorylase B"/>
    <property type="match status" value="1"/>
</dbReference>
<dbReference type="PANTHER" id="PTHR12526">
    <property type="entry name" value="GLYCOSYLTRANSFERASE"/>
    <property type="match status" value="1"/>
</dbReference>
<evidence type="ECO:0008006" key="2">
    <source>
        <dbReference type="Google" id="ProtNLM"/>
    </source>
</evidence>
<dbReference type="SUPFAM" id="SSF53756">
    <property type="entry name" value="UDP-Glycosyltransferase/glycogen phosphorylase"/>
    <property type="match status" value="1"/>
</dbReference>
<evidence type="ECO:0000313" key="1">
    <source>
        <dbReference type="EMBL" id="QHU36437.1"/>
    </source>
</evidence>
<dbReference type="AlphaFoldDB" id="A0A6C0M0H1"/>
<name>A0A6C0M0H1_9ZZZZ</name>
<organism evidence="1">
    <name type="scientific">viral metagenome</name>
    <dbReference type="NCBI Taxonomy" id="1070528"/>
    <lineage>
        <taxon>unclassified sequences</taxon>
        <taxon>metagenomes</taxon>
        <taxon>organismal metagenomes</taxon>
    </lineage>
</organism>
<accession>A0A6C0M0H1</accession>
<sequence length="413" mass="46600">MRFLFISTHVDQTTGYSKVAYNMLRQLGSLAPKVKTFHFGFQRHPNRPGHRKIPEGVIAYDAAANEDPKEEGFGFNKIKEYVETVTPDVIMIYNDPLIICKFFEALKLDKDSKPPYKIWLYVDQVYHGINQGLIDGMNQHADRIYCFTDSWAETYCKYQVKDRSVVPQVIEHAVDPTMFTNMPRGERASLRTNFKIPSDALVYLNMNRNSQRKRLDVTIMGFVRLLKAGSVPNAHLLIVTNVNPQSGAYYDVQRIYQDSLTKDGLSVDEYAKRLMVVDTAPPNVINDETINQIYNLSDIGVNTSDGEGYGLCQLEHLYTGAPQVVTDVGSYGSFLDDTVCDTIKTTPDSRYYFPGGMPLGLYAPTFEVGAVATALESAAKNIDTRRAAIEKYTFKSWAKVCDPWLEDVHQAST</sequence>
<dbReference type="EMBL" id="MN740639">
    <property type="protein sequence ID" value="QHU36437.1"/>
    <property type="molecule type" value="Genomic_DNA"/>
</dbReference>
<dbReference type="CDD" id="cd03801">
    <property type="entry name" value="GT4_PimA-like"/>
    <property type="match status" value="1"/>
</dbReference>
<protein>
    <recommendedName>
        <fullName evidence="2">Glycosyl transferase family 1 domain-containing protein</fullName>
    </recommendedName>
</protein>
<dbReference type="Gene3D" id="3.40.50.11930">
    <property type="match status" value="1"/>
</dbReference>